<dbReference type="KEGG" id="pabo:BCY86_07150"/>
<proteinExistence type="predicted"/>
<evidence type="ECO:0008006" key="4">
    <source>
        <dbReference type="Google" id="ProtNLM"/>
    </source>
</evidence>
<evidence type="ECO:0000313" key="2">
    <source>
        <dbReference type="EMBL" id="APS00476.1"/>
    </source>
</evidence>
<dbReference type="STRING" id="1882918.BCY86_07150"/>
<dbReference type="InterPro" id="IPR008670">
    <property type="entry name" value="CoA_reduct_LuxC"/>
</dbReference>
<protein>
    <recommendedName>
        <fullName evidence="4">Long-chain-fatty-acyl-CoA reductase</fullName>
    </recommendedName>
</protein>
<keyword evidence="3" id="KW-1185">Reference proteome</keyword>
<dbReference type="RefSeq" id="WP_075277143.1">
    <property type="nucleotide sequence ID" value="NZ_CP016908.1"/>
</dbReference>
<gene>
    <name evidence="2" type="ORF">BCY86_07150</name>
</gene>
<dbReference type="GO" id="GO:0003995">
    <property type="term" value="F:acyl-CoA dehydrogenase activity"/>
    <property type="evidence" value="ECO:0007669"/>
    <property type="project" value="InterPro"/>
</dbReference>
<accession>A0A1L6MYB0</accession>
<dbReference type="Pfam" id="PF05893">
    <property type="entry name" value="LuxC"/>
    <property type="match status" value="1"/>
</dbReference>
<organism evidence="2 3">
    <name type="scientific">Pajaroellobacter abortibovis</name>
    <dbReference type="NCBI Taxonomy" id="1882918"/>
    <lineage>
        <taxon>Bacteria</taxon>
        <taxon>Pseudomonadati</taxon>
        <taxon>Myxococcota</taxon>
        <taxon>Polyangia</taxon>
        <taxon>Polyangiales</taxon>
        <taxon>Polyangiaceae</taxon>
    </lineage>
</organism>
<evidence type="ECO:0000313" key="3">
    <source>
        <dbReference type="Proteomes" id="UP000185544"/>
    </source>
</evidence>
<dbReference type="OrthoDB" id="5510691at2"/>
<keyword evidence="1" id="KW-0521">NADP</keyword>
<name>A0A1L6MYB0_9BACT</name>
<reference evidence="2 3" key="1">
    <citation type="submission" date="2016-08" db="EMBL/GenBank/DDBJ databases">
        <title>Identification and validation of antigenic proteins from Pajaroellobacter abortibovis using de-novo genome sequence assembly and reverse vaccinology.</title>
        <authorList>
            <person name="Welly B.T."/>
            <person name="Miller M.R."/>
            <person name="Stott J.L."/>
            <person name="Blanchard M.T."/>
            <person name="Islas-Trejo A.D."/>
            <person name="O'Rourke S.M."/>
            <person name="Young A.E."/>
            <person name="Medrano J.F."/>
            <person name="Van Eenennaam A.L."/>
        </authorList>
    </citation>
    <scope>NUCLEOTIDE SEQUENCE [LARGE SCALE GENOMIC DNA]</scope>
    <source>
        <strain evidence="2 3">BTF92-0548A/99-0131</strain>
    </source>
</reference>
<evidence type="ECO:0000256" key="1">
    <source>
        <dbReference type="ARBA" id="ARBA00022857"/>
    </source>
</evidence>
<dbReference type="GO" id="GO:0008218">
    <property type="term" value="P:bioluminescence"/>
    <property type="evidence" value="ECO:0007669"/>
    <property type="project" value="InterPro"/>
</dbReference>
<dbReference type="AlphaFoldDB" id="A0A1L6MYB0"/>
<dbReference type="EMBL" id="CP016908">
    <property type="protein sequence ID" value="APS00476.1"/>
    <property type="molecule type" value="Genomic_DNA"/>
</dbReference>
<sequence length="373" mass="41530">MVRNFQDQIAAVIKVVEAGRAVFASRHRWIPDLVRYTGLSPESIETSFHRHLELYPEVYHLEALVSSVQQASQIYVVLASTVFTAPLRALASAYAAAPYVMIRPSRWEPVFASAIVEMMQDPHLRITSEIPFEKIQSGEVHVYGHTETVNAIRRRSPPHVYVRGYGTGIGIAVIPFFADVVCREEMANALAQDICAFDQRGCLSPRIAFVEGGVEQLHSFADALHNALIQYALKVPRGELSVQEEQECTEYEITLRFLGKVWKGKEHLIGTVEDPTVSLFLAPPGRCIHLMPLEHLAQFPTRIAPLFSLVLTIGSPDPDAIRALVPPWIRLAKLGKIQSPPLDGPVDRRPPSIQYPPLLSNCPSADFLNMLCV</sequence>
<dbReference type="Proteomes" id="UP000185544">
    <property type="component" value="Chromosome"/>
</dbReference>